<reference evidence="1" key="1">
    <citation type="submission" date="2021-02" db="EMBL/GenBank/DDBJ databases">
        <authorList>
            <person name="Nowell W R."/>
        </authorList>
    </citation>
    <scope>NUCLEOTIDE SEQUENCE</scope>
</reference>
<keyword evidence="2" id="KW-1185">Reference proteome</keyword>
<dbReference type="Proteomes" id="UP000663828">
    <property type="component" value="Unassembled WGS sequence"/>
</dbReference>
<name>A0A816C081_ADIRI</name>
<accession>A0A816C081</accession>
<evidence type="ECO:0000313" key="1">
    <source>
        <dbReference type="EMBL" id="CAF1615482.1"/>
    </source>
</evidence>
<proteinExistence type="predicted"/>
<organism evidence="1 2">
    <name type="scientific">Adineta ricciae</name>
    <name type="common">Rotifer</name>
    <dbReference type="NCBI Taxonomy" id="249248"/>
    <lineage>
        <taxon>Eukaryota</taxon>
        <taxon>Metazoa</taxon>
        <taxon>Spiralia</taxon>
        <taxon>Gnathifera</taxon>
        <taxon>Rotifera</taxon>
        <taxon>Eurotatoria</taxon>
        <taxon>Bdelloidea</taxon>
        <taxon>Adinetida</taxon>
        <taxon>Adinetidae</taxon>
        <taxon>Adineta</taxon>
    </lineage>
</organism>
<feature type="non-terminal residue" evidence="1">
    <location>
        <position position="1"/>
    </location>
</feature>
<dbReference type="AlphaFoldDB" id="A0A816C081"/>
<evidence type="ECO:0000313" key="2">
    <source>
        <dbReference type="Proteomes" id="UP000663828"/>
    </source>
</evidence>
<comment type="caution">
    <text evidence="1">The sequence shown here is derived from an EMBL/GenBank/DDBJ whole genome shotgun (WGS) entry which is preliminary data.</text>
</comment>
<gene>
    <name evidence="1" type="ORF">XAT740_LOCUS49496</name>
</gene>
<dbReference type="EMBL" id="CAJNOR010007346">
    <property type="protein sequence ID" value="CAF1615482.1"/>
    <property type="molecule type" value="Genomic_DNA"/>
</dbReference>
<sequence>MSSSQSITLHDPFGVNFPYPYFVITFINCQRPSGPSQQYQTFDQSPDHQSRRECMLVPGLRVHFGFVSTDAHERLLYNTVRYQIQQIIQAYLRHTRLPNPNSL</sequence>
<protein>
    <submittedName>
        <fullName evidence="1">Uncharacterized protein</fullName>
    </submittedName>
</protein>